<dbReference type="SMART" id="SM00829">
    <property type="entry name" value="PKS_ER"/>
    <property type="match status" value="1"/>
</dbReference>
<comment type="caution">
    <text evidence="7">The sequence shown here is derived from an EMBL/GenBank/DDBJ whole genome shotgun (WGS) entry which is preliminary data.</text>
</comment>
<protein>
    <submittedName>
        <fullName evidence="7">Alcohol dehydrogenase</fullName>
    </submittedName>
</protein>
<dbReference type="SUPFAM" id="SSF50129">
    <property type="entry name" value="GroES-like"/>
    <property type="match status" value="1"/>
</dbReference>
<dbReference type="SUPFAM" id="SSF51735">
    <property type="entry name" value="NAD(P)-binding Rossmann-fold domains"/>
    <property type="match status" value="1"/>
</dbReference>
<dbReference type="Gene3D" id="3.90.180.10">
    <property type="entry name" value="Medium-chain alcohol dehydrogenases, catalytic domain"/>
    <property type="match status" value="1"/>
</dbReference>
<dbReference type="InterPro" id="IPR002328">
    <property type="entry name" value="ADH_Zn_CS"/>
</dbReference>
<evidence type="ECO:0000256" key="4">
    <source>
        <dbReference type="ARBA" id="ARBA00023002"/>
    </source>
</evidence>
<name>A0A917SVY0_9ACTN</name>
<dbReference type="EMBL" id="BMNA01000003">
    <property type="protein sequence ID" value="GGM00333.1"/>
    <property type="molecule type" value="Genomic_DNA"/>
</dbReference>
<accession>A0A917SVY0</accession>
<dbReference type="Proteomes" id="UP000655208">
    <property type="component" value="Unassembled WGS sequence"/>
</dbReference>
<dbReference type="InterPro" id="IPR050129">
    <property type="entry name" value="Zn_alcohol_dh"/>
</dbReference>
<dbReference type="Gene3D" id="3.40.50.720">
    <property type="entry name" value="NAD(P)-binding Rossmann-like Domain"/>
    <property type="match status" value="1"/>
</dbReference>
<dbReference type="Pfam" id="PF00107">
    <property type="entry name" value="ADH_zinc_N"/>
    <property type="match status" value="1"/>
</dbReference>
<evidence type="ECO:0000256" key="3">
    <source>
        <dbReference type="ARBA" id="ARBA00022833"/>
    </source>
</evidence>
<gene>
    <name evidence="7" type="ORF">GCM10011594_20510</name>
</gene>
<evidence type="ECO:0000256" key="1">
    <source>
        <dbReference type="ARBA" id="ARBA00001947"/>
    </source>
</evidence>
<evidence type="ECO:0000313" key="7">
    <source>
        <dbReference type="EMBL" id="GGM00333.1"/>
    </source>
</evidence>
<dbReference type="PANTHER" id="PTHR43401">
    <property type="entry name" value="L-THREONINE 3-DEHYDROGENASE"/>
    <property type="match status" value="1"/>
</dbReference>
<dbReference type="RefSeq" id="WP_188941382.1">
    <property type="nucleotide sequence ID" value="NZ_BMNA01000003.1"/>
</dbReference>
<dbReference type="InterPro" id="IPR036291">
    <property type="entry name" value="NAD(P)-bd_dom_sf"/>
</dbReference>
<reference evidence="7" key="1">
    <citation type="journal article" date="2014" name="Int. J. Syst. Evol. Microbiol.">
        <title>Complete genome sequence of Corynebacterium casei LMG S-19264T (=DSM 44701T), isolated from a smear-ripened cheese.</title>
        <authorList>
            <consortium name="US DOE Joint Genome Institute (JGI-PGF)"/>
            <person name="Walter F."/>
            <person name="Albersmeier A."/>
            <person name="Kalinowski J."/>
            <person name="Ruckert C."/>
        </authorList>
    </citation>
    <scope>NUCLEOTIDE SEQUENCE</scope>
    <source>
        <strain evidence="7">CGMCC 4.7308</strain>
    </source>
</reference>
<reference evidence="7" key="2">
    <citation type="submission" date="2020-09" db="EMBL/GenBank/DDBJ databases">
        <authorList>
            <person name="Sun Q."/>
            <person name="Zhou Y."/>
        </authorList>
    </citation>
    <scope>NUCLEOTIDE SEQUENCE</scope>
    <source>
        <strain evidence="7">CGMCC 4.7308</strain>
    </source>
</reference>
<dbReference type="Pfam" id="PF08240">
    <property type="entry name" value="ADH_N"/>
    <property type="match status" value="1"/>
</dbReference>
<dbReference type="AlphaFoldDB" id="A0A917SVY0"/>
<dbReference type="InterPro" id="IPR013154">
    <property type="entry name" value="ADH-like_N"/>
</dbReference>
<evidence type="ECO:0000256" key="5">
    <source>
        <dbReference type="RuleBase" id="RU361277"/>
    </source>
</evidence>
<dbReference type="GO" id="GO:0008270">
    <property type="term" value="F:zinc ion binding"/>
    <property type="evidence" value="ECO:0007669"/>
    <property type="project" value="InterPro"/>
</dbReference>
<keyword evidence="2 5" id="KW-0479">Metal-binding</keyword>
<feature type="domain" description="Enoyl reductase (ER)" evidence="6">
    <location>
        <begin position="15"/>
        <end position="341"/>
    </location>
</feature>
<dbReference type="PROSITE" id="PS00059">
    <property type="entry name" value="ADH_ZINC"/>
    <property type="match status" value="1"/>
</dbReference>
<keyword evidence="3 5" id="KW-0862">Zinc</keyword>
<evidence type="ECO:0000313" key="8">
    <source>
        <dbReference type="Proteomes" id="UP000655208"/>
    </source>
</evidence>
<evidence type="ECO:0000256" key="2">
    <source>
        <dbReference type="ARBA" id="ARBA00022723"/>
    </source>
</evidence>
<dbReference type="PANTHER" id="PTHR43401:SF2">
    <property type="entry name" value="L-THREONINE 3-DEHYDROGENASE"/>
    <property type="match status" value="1"/>
</dbReference>
<evidence type="ECO:0000259" key="6">
    <source>
        <dbReference type="SMART" id="SM00829"/>
    </source>
</evidence>
<organism evidence="7 8">
    <name type="scientific">Nakamurella endophytica</name>
    <dbReference type="NCBI Taxonomy" id="1748367"/>
    <lineage>
        <taxon>Bacteria</taxon>
        <taxon>Bacillati</taxon>
        <taxon>Actinomycetota</taxon>
        <taxon>Actinomycetes</taxon>
        <taxon>Nakamurellales</taxon>
        <taxon>Nakamurellaceae</taxon>
        <taxon>Nakamurella</taxon>
    </lineage>
</organism>
<keyword evidence="4" id="KW-0560">Oxidoreductase</keyword>
<dbReference type="InterPro" id="IPR013149">
    <property type="entry name" value="ADH-like_C"/>
</dbReference>
<dbReference type="InterPro" id="IPR020843">
    <property type="entry name" value="ER"/>
</dbReference>
<dbReference type="InterPro" id="IPR011032">
    <property type="entry name" value="GroES-like_sf"/>
</dbReference>
<keyword evidence="8" id="KW-1185">Reference proteome</keyword>
<comment type="cofactor">
    <cofactor evidence="1 5">
        <name>Zn(2+)</name>
        <dbReference type="ChEBI" id="CHEBI:29105"/>
    </cofactor>
</comment>
<dbReference type="GO" id="GO:0016491">
    <property type="term" value="F:oxidoreductase activity"/>
    <property type="evidence" value="ECO:0007669"/>
    <property type="project" value="UniProtKB-KW"/>
</dbReference>
<proteinExistence type="inferred from homology"/>
<sequence length="344" mass="35580">MSAPTVRQVVVEAPGEVRLEEVAAPVPGPGEALVRMRAVGVCGSDVHASHGRHPFVPLPYRPGHEVVGVVEALGPAADGPAVGTRVVVEPILSCGHCKYCTDGRYNLCATMSFFGCTAPTGGMADLFVLPADRLVPVPDDLDDLQAALIEPLSTPVHAVRLAGPDLSGRTVAILGAGTIGLLTLAAARRHGAARVAVTDTLPAKRELALRLGADAAFDAAAPGTVQDVRDFLGTSADVVFDCVSVQRTVDQAVAMAVKGGTVVIVGVPAAPVTVPLPEIQDLQIRIQGSATYTREDYDEAIALLRDGAVRPADFVTARYPLSQAPAAFAEASSGRQVKVVVLAE</sequence>
<comment type="similarity">
    <text evidence="5">Belongs to the zinc-containing alcohol dehydrogenase family.</text>
</comment>